<feature type="domain" description="SLH" evidence="4">
    <location>
        <begin position="1162"/>
        <end position="1219"/>
    </location>
</feature>
<dbReference type="OrthoDB" id="1864238at2"/>
<proteinExistence type="predicted"/>
<evidence type="ECO:0000256" key="1">
    <source>
        <dbReference type="ARBA" id="ARBA00004196"/>
    </source>
</evidence>
<evidence type="ECO:0000256" key="2">
    <source>
        <dbReference type="ARBA" id="ARBA00022737"/>
    </source>
</evidence>
<dbReference type="Proteomes" id="UP000260649">
    <property type="component" value="Unassembled WGS sequence"/>
</dbReference>
<evidence type="ECO:0000256" key="3">
    <source>
        <dbReference type="SAM" id="SignalP"/>
    </source>
</evidence>
<dbReference type="PROSITE" id="PS51272">
    <property type="entry name" value="SLH"/>
    <property type="match status" value="3"/>
</dbReference>
<dbReference type="InterPro" id="IPR001119">
    <property type="entry name" value="SLH_dom"/>
</dbReference>
<feature type="signal peptide" evidence="3">
    <location>
        <begin position="1"/>
        <end position="24"/>
    </location>
</feature>
<dbReference type="InterPro" id="IPR051465">
    <property type="entry name" value="Cell_Envelope_Struct_Comp"/>
</dbReference>
<dbReference type="EMBL" id="QQRQ01000005">
    <property type="protein sequence ID" value="RFT07017.1"/>
    <property type="molecule type" value="Genomic_DNA"/>
</dbReference>
<keyword evidence="6" id="KW-1185">Reference proteome</keyword>
<organism evidence="5 6">
    <name type="scientific">Evtepia gabavorous</name>
    <dbReference type="NCBI Taxonomy" id="2211183"/>
    <lineage>
        <taxon>Bacteria</taxon>
        <taxon>Bacillati</taxon>
        <taxon>Bacillota</taxon>
        <taxon>Clostridia</taxon>
        <taxon>Eubacteriales</taxon>
        <taxon>Evtepia</taxon>
    </lineage>
</organism>
<evidence type="ECO:0000313" key="6">
    <source>
        <dbReference type="Proteomes" id="UP000260649"/>
    </source>
</evidence>
<dbReference type="PANTHER" id="PTHR43308">
    <property type="entry name" value="OUTER MEMBRANE PROTEIN ALPHA-RELATED"/>
    <property type="match status" value="1"/>
</dbReference>
<feature type="chain" id="PRO_5017831803" description="SLH domain-containing protein" evidence="3">
    <location>
        <begin position="25"/>
        <end position="1336"/>
    </location>
</feature>
<dbReference type="InterPro" id="IPR042229">
    <property type="entry name" value="Listeria/Bacterioides_rpt_sf"/>
</dbReference>
<feature type="domain" description="SLH" evidence="4">
    <location>
        <begin position="1094"/>
        <end position="1161"/>
    </location>
</feature>
<dbReference type="Pfam" id="PF00395">
    <property type="entry name" value="SLH"/>
    <property type="match status" value="3"/>
</dbReference>
<comment type="caution">
    <text evidence="5">The sequence shown here is derived from an EMBL/GenBank/DDBJ whole genome shotgun (WGS) entry which is preliminary data.</text>
</comment>
<sequence length="1336" mass="144040">MKKRWTAALLALCFVLSLAPYALAVGKPLGSAEPSVLYVSESGSNDKDGTSEENATTLDHATEIANDKGGPVQIVVVGIVSVDTWTSPTVETELVGKDEDAVLKFHYHAISEGTPNINLSGPLSIDGVSFDVYYEEEGITSSSPYIGNYVIVANGNPLMIGEKVEILYNANAEYNPDTERQEEASGCYIIGGGLNEDITTGTSVTINASVPVTRVYGGGYNGTVTGDVNLTIQNCGKVQHVRGGGYAKDKDATVTGNVNLKFANSVTDNAIYGGGEVGYPNKKSAAVTGKVSIDLSALNNGFGRPIYGGGCGETAPVGEVAIIAQNIDMTNNAAALYGGGYDGATVEGNVTIQMKDSTIASDTVWGGGNEANVNGNVSINILDSKEVIGDIHGGGEEGNVSGAVEITLTGGPITSCPDIFATGKGKDAEEKAKIGGDVSITLNGSRADVYTLGEDGQIAEGKSVTVTLDDTDQLHGAVRGNAEQTQYLYNYEIGNTENTVPETKVIVKGDYTSTGIVGFSEIVVQDGGCLREHQTPKTLFNNVGTVTIAKGGTLDLLQTNEITGAFTTAGTLKMPKPVSAERDTVYFIVTGTVAVSEGATYVSTEDNGAKDAAYVKGDVFLRSMSEYSGQTPFAVSETGKAEGYFTDSRTASGGGIQNEWFVDKTEPVIIQPADITVYMGGDGYESVVGDIDSGETTNSEGLPEPGFLFTVPDEINAALEGKANAVDLSKYLTFTYNDGQGTTRTWSIQPYTPDGSSTLDPVDGIARYVYRMVPAESQDPVRLTFTNDEGQEVVSDEFVFDEDCLNTEYTMALYLNQLDQGHVQANFSGIEGMEACSYPIQLKTGTLTVRGTTEEPASTEIVSEESEVYGNEVTAMAPADVTYYVNDSQVEITDKENVKLLVDDVLDTQVLTDYIAGMEDIPAGAYLFAVQYLDLVDTSNGNAVVTMGEGQKMTLYWPVPADADTAEPFYIVHFDALDRNYGTTEEIDGLLQANPPELYENLKPISIGNQQYIKFETEAFSPFALVYEKDTGGSGPSRPTYYTLTYDSNGGTQYDSERYRRNTVVQLDKVPTREGYTFTGWYADKELTQAITEIKMTSNKTVYAGWEETDVPGMLNGEDHYAYVVGYEDGTVRPDGNISRAEVATIFFRLLQDQVRQENLTTDNVFADVGAGDWYNTAISTMAELGILKGRTPDTFVPNAPITRAEFAAICARFDTGENAGGATFPDLVGHWAKEEVERAVSLGWIMGYEDNTFRPDKAITRAEAVTMINRVLQRNPQSPEDLLKDMVTWPDNQDPSQWYYLAIQEATNSHDYERTTGIYETWTQLRETPDWSQYE</sequence>
<feature type="domain" description="SLH" evidence="4">
    <location>
        <begin position="1220"/>
        <end position="1283"/>
    </location>
</feature>
<dbReference type="GO" id="GO:0030313">
    <property type="term" value="C:cell envelope"/>
    <property type="evidence" value="ECO:0007669"/>
    <property type="project" value="UniProtKB-SubCell"/>
</dbReference>
<protein>
    <recommendedName>
        <fullName evidence="4">SLH domain-containing protein</fullName>
    </recommendedName>
</protein>
<evidence type="ECO:0000313" key="5">
    <source>
        <dbReference type="EMBL" id="RFT07017.1"/>
    </source>
</evidence>
<dbReference type="NCBIfam" id="TIGR02543">
    <property type="entry name" value="List_Bact_rpt"/>
    <property type="match status" value="1"/>
</dbReference>
<keyword evidence="2" id="KW-0677">Repeat</keyword>
<keyword evidence="3" id="KW-0732">Signal</keyword>
<reference evidence="5 6" key="1">
    <citation type="submission" date="2018-07" db="EMBL/GenBank/DDBJ databases">
        <title>GABA Modulating Bacteria of the Human Gut Microbiota.</title>
        <authorList>
            <person name="Strandwitz P."/>
            <person name="Kim K.H."/>
            <person name="Terekhova D."/>
            <person name="Liu J.K."/>
            <person name="Sharma A."/>
            <person name="Levering J."/>
            <person name="Mcdonald D."/>
            <person name="Dietrich D."/>
            <person name="Ramadhar T.R."/>
            <person name="Lekbua A."/>
            <person name="Mroue N."/>
            <person name="Liston C."/>
            <person name="Stewart E.J."/>
            <person name="Dubin M.J."/>
            <person name="Zengler K."/>
            <person name="Knight R."/>
            <person name="Gilbert J.A."/>
            <person name="Clardy J."/>
            <person name="Lewis K."/>
        </authorList>
    </citation>
    <scope>NUCLEOTIDE SEQUENCE [LARGE SCALE GENOMIC DNA]</scope>
    <source>
        <strain evidence="5 6">KLE1738</strain>
    </source>
</reference>
<name>A0A3E2B4T8_9FIRM</name>
<dbReference type="Gene3D" id="2.60.40.4270">
    <property type="entry name" value="Listeria-Bacteroides repeat domain"/>
    <property type="match status" value="1"/>
</dbReference>
<comment type="subcellular location">
    <subcellularLocation>
        <location evidence="1">Cell envelope</location>
    </subcellularLocation>
</comment>
<dbReference type="Pfam" id="PF09479">
    <property type="entry name" value="Flg_new"/>
    <property type="match status" value="1"/>
</dbReference>
<dbReference type="InterPro" id="IPR013378">
    <property type="entry name" value="InlB-like_B-rpt"/>
</dbReference>
<accession>A0A3E2B4T8</accession>
<evidence type="ECO:0000259" key="4">
    <source>
        <dbReference type="PROSITE" id="PS51272"/>
    </source>
</evidence>
<gene>
    <name evidence="5" type="ORF">DV520_04810</name>
</gene>